<dbReference type="OrthoDB" id="9787680at2"/>
<feature type="DNA-binding region" description="H-T-H motif" evidence="4">
    <location>
        <begin position="25"/>
        <end position="44"/>
    </location>
</feature>
<dbReference type="PANTHER" id="PTHR47506">
    <property type="entry name" value="TRANSCRIPTIONAL REGULATORY PROTEIN"/>
    <property type="match status" value="1"/>
</dbReference>
<evidence type="ECO:0000259" key="5">
    <source>
        <dbReference type="PROSITE" id="PS50977"/>
    </source>
</evidence>
<keyword evidence="3" id="KW-0804">Transcription</keyword>
<reference evidence="7" key="1">
    <citation type="submission" date="2015-07" db="EMBL/GenBank/DDBJ databases">
        <authorList>
            <person name="Rodrigo-Torres Lidia"/>
            <person name="Arahal R.David."/>
        </authorList>
    </citation>
    <scope>NUCLEOTIDE SEQUENCE [LARGE SCALE GENOMIC DNA]</scope>
    <source>
        <strain evidence="7">CECT 5096</strain>
    </source>
</reference>
<evidence type="ECO:0000313" key="7">
    <source>
        <dbReference type="Proteomes" id="UP000049983"/>
    </source>
</evidence>
<evidence type="ECO:0000256" key="4">
    <source>
        <dbReference type="PROSITE-ProRule" id="PRU00335"/>
    </source>
</evidence>
<dbReference type="RefSeq" id="WP_055120021.1">
    <property type="nucleotide sequence ID" value="NZ_CANKXR010000001.1"/>
</dbReference>
<dbReference type="InterPro" id="IPR001647">
    <property type="entry name" value="HTH_TetR"/>
</dbReference>
<dbReference type="PROSITE" id="PS50977">
    <property type="entry name" value="HTH_TETR_2"/>
    <property type="match status" value="1"/>
</dbReference>
<accession>A0A0M6ZHX5</accession>
<sequence length="173" mass="19411">MPDTKTRIAAGLERAFAENGFAEPNIDSLREAAGVSLRTLYKYMPSREEMVLSALEHRHQRYMQFVFAKLPSDEKPVLHMLFERVSEWMSTEAAHGCLFHAAVAAAPRDARLRSLLARHKTDVAHEVAALSGLPDRQGEITLIVEGLMQDWPLHRGKATECAIHLGDLLLKEN</sequence>
<dbReference type="GO" id="GO:0003677">
    <property type="term" value="F:DNA binding"/>
    <property type="evidence" value="ECO:0007669"/>
    <property type="project" value="UniProtKB-UniRule"/>
</dbReference>
<dbReference type="Proteomes" id="UP000049983">
    <property type="component" value="Unassembled WGS sequence"/>
</dbReference>
<dbReference type="InterPro" id="IPR009057">
    <property type="entry name" value="Homeodomain-like_sf"/>
</dbReference>
<name>A0A0M6ZHX5_9HYPH</name>
<keyword evidence="7" id="KW-1185">Reference proteome</keyword>
<evidence type="ECO:0000313" key="6">
    <source>
        <dbReference type="EMBL" id="CTQ78354.1"/>
    </source>
</evidence>
<keyword evidence="1" id="KW-0805">Transcription regulation</keyword>
<keyword evidence="2 4" id="KW-0238">DNA-binding</keyword>
<proteinExistence type="predicted"/>
<dbReference type="STRING" id="311410.LA5095_05010"/>
<dbReference type="Pfam" id="PF00440">
    <property type="entry name" value="TetR_N"/>
    <property type="match status" value="1"/>
</dbReference>
<dbReference type="PANTHER" id="PTHR47506:SF1">
    <property type="entry name" value="HTH-TYPE TRANSCRIPTIONAL REGULATOR YJDC"/>
    <property type="match status" value="1"/>
</dbReference>
<dbReference type="Gene3D" id="1.10.357.10">
    <property type="entry name" value="Tetracycline Repressor, domain 2"/>
    <property type="match status" value="1"/>
</dbReference>
<dbReference type="AlphaFoldDB" id="A0A0M6ZHX5"/>
<dbReference type="EMBL" id="CXWC01000015">
    <property type="protein sequence ID" value="CTQ78354.1"/>
    <property type="molecule type" value="Genomic_DNA"/>
</dbReference>
<evidence type="ECO:0000256" key="1">
    <source>
        <dbReference type="ARBA" id="ARBA00023015"/>
    </source>
</evidence>
<dbReference type="SUPFAM" id="SSF46689">
    <property type="entry name" value="Homeodomain-like"/>
    <property type="match status" value="1"/>
</dbReference>
<organism evidence="6 7">
    <name type="scientific">Roseibium album</name>
    <dbReference type="NCBI Taxonomy" id="311410"/>
    <lineage>
        <taxon>Bacteria</taxon>
        <taxon>Pseudomonadati</taxon>
        <taxon>Pseudomonadota</taxon>
        <taxon>Alphaproteobacteria</taxon>
        <taxon>Hyphomicrobiales</taxon>
        <taxon>Stappiaceae</taxon>
        <taxon>Roseibium</taxon>
    </lineage>
</organism>
<dbReference type="GeneID" id="97672829"/>
<evidence type="ECO:0000256" key="3">
    <source>
        <dbReference type="ARBA" id="ARBA00023163"/>
    </source>
</evidence>
<evidence type="ECO:0000256" key="2">
    <source>
        <dbReference type="ARBA" id="ARBA00023125"/>
    </source>
</evidence>
<protein>
    <submittedName>
        <fullName evidence="6">Mycofactocin system transcriptional regulator</fullName>
    </submittedName>
</protein>
<gene>
    <name evidence="6" type="ORF">LA5096_05585</name>
</gene>
<feature type="domain" description="HTH tetR-type" evidence="5">
    <location>
        <begin position="2"/>
        <end position="62"/>
    </location>
</feature>